<comment type="similarity">
    <text evidence="2">Belongs to the amino acid/polyamine transporter 2 family.</text>
</comment>
<dbReference type="EMBL" id="CP014501">
    <property type="protein sequence ID" value="ANB13273.1"/>
    <property type="molecule type" value="Genomic_DNA"/>
</dbReference>
<feature type="transmembrane region" description="Helical" evidence="6">
    <location>
        <begin position="348"/>
        <end position="368"/>
    </location>
</feature>
<evidence type="ECO:0000313" key="8">
    <source>
        <dbReference type="EMBL" id="ANB13273.1"/>
    </source>
</evidence>
<dbReference type="Pfam" id="PF01490">
    <property type="entry name" value="Aa_trans"/>
    <property type="match status" value="1"/>
</dbReference>
<evidence type="ECO:0000256" key="5">
    <source>
        <dbReference type="ARBA" id="ARBA00023136"/>
    </source>
</evidence>
<comment type="subcellular location">
    <subcellularLocation>
        <location evidence="1">Membrane</location>
        <topology evidence="1">Multi-pass membrane protein</topology>
    </subcellularLocation>
</comment>
<sequence>MSGNSHMKEEDVEVQSTTYSLDEYLQHEISQEEDHKIKYRTCSWQKTAFLLFSEYICLAILSFPWSFSVLGLIPGLILTVGIALIVLYTSLVLLDYCLKHPDLRDVCDIGQHLFWNKNWAWYFTAVCYLLNNTFIQGLHVLTGSRYLNAMSSHAICTVGFGAIMGVVCFFFSLPRTFSGLSSLALISAVATFVSVVLAMIFSGIQDVPAGFDGTPVKWNLWPEPGTSYVDGMNAMLNITYTLVGQIVLPALIWEMKDPREFKKVVWTVTMCEIVLYCIAGSIIYVYVGGYYITAPAFFSLDPLYLKIAFSFVVPTLIFLGVLYASVSARFIFLRIFPKNSPHIHEHTVLGWSVWAGILAATWIAAFIIAELIPFFSSLLSLMSSLFDCWFGFIFWGVAYLRVQSEEYGPGWWKHQTLWGYVKLGFNIFLIVAGFYILGPGTYATAEAIVQSYQAGGMPGPFTCKNNA</sequence>
<keyword evidence="5 6" id="KW-0472">Membrane</keyword>
<evidence type="ECO:0000256" key="4">
    <source>
        <dbReference type="ARBA" id="ARBA00022989"/>
    </source>
</evidence>
<evidence type="ECO:0000256" key="6">
    <source>
        <dbReference type="SAM" id="Phobius"/>
    </source>
</evidence>
<feature type="transmembrane region" description="Helical" evidence="6">
    <location>
        <begin position="374"/>
        <end position="397"/>
    </location>
</feature>
<feature type="transmembrane region" description="Helical" evidence="6">
    <location>
        <begin position="307"/>
        <end position="336"/>
    </location>
</feature>
<feature type="domain" description="Amino acid transporter transmembrane" evidence="7">
    <location>
        <begin position="41"/>
        <end position="434"/>
    </location>
</feature>
<feature type="transmembrane region" description="Helical" evidence="6">
    <location>
        <begin position="119"/>
        <end position="138"/>
    </location>
</feature>
<dbReference type="RefSeq" id="XP_018735750.1">
    <property type="nucleotide sequence ID" value="XM_018878447.1"/>
</dbReference>
<keyword evidence="3 6" id="KW-0812">Transmembrane</keyword>
<dbReference type="OrthoDB" id="294730at2759"/>
<dbReference type="GO" id="GO:0016020">
    <property type="term" value="C:membrane"/>
    <property type="evidence" value="ECO:0007669"/>
    <property type="project" value="UniProtKB-SubCell"/>
</dbReference>
<dbReference type="GO" id="GO:0015179">
    <property type="term" value="F:L-amino acid transmembrane transporter activity"/>
    <property type="evidence" value="ECO:0007669"/>
    <property type="project" value="TreeGrafter"/>
</dbReference>
<dbReference type="KEGG" id="slb:AWJ20_1557"/>
<feature type="transmembrane region" description="Helical" evidence="6">
    <location>
        <begin position="73"/>
        <end position="98"/>
    </location>
</feature>
<dbReference type="PANTHER" id="PTHR22950">
    <property type="entry name" value="AMINO ACID TRANSPORTER"/>
    <property type="match status" value="1"/>
</dbReference>
<evidence type="ECO:0000256" key="3">
    <source>
        <dbReference type="ARBA" id="ARBA00022692"/>
    </source>
</evidence>
<feature type="transmembrane region" description="Helical" evidence="6">
    <location>
        <begin position="48"/>
        <end position="67"/>
    </location>
</feature>
<gene>
    <name evidence="8" type="ORF">AWJ20_1557</name>
</gene>
<organism evidence="8 9">
    <name type="scientific">Sugiyamaella lignohabitans</name>
    <dbReference type="NCBI Taxonomy" id="796027"/>
    <lineage>
        <taxon>Eukaryota</taxon>
        <taxon>Fungi</taxon>
        <taxon>Dikarya</taxon>
        <taxon>Ascomycota</taxon>
        <taxon>Saccharomycotina</taxon>
        <taxon>Dipodascomycetes</taxon>
        <taxon>Dipodascales</taxon>
        <taxon>Trichomonascaceae</taxon>
        <taxon>Sugiyamaella</taxon>
    </lineage>
</organism>
<protein>
    <recommendedName>
        <fullName evidence="7">Amino acid transporter transmembrane domain-containing protein</fullName>
    </recommendedName>
</protein>
<keyword evidence="9" id="KW-1185">Reference proteome</keyword>
<dbReference type="InterPro" id="IPR013057">
    <property type="entry name" value="AA_transpt_TM"/>
</dbReference>
<keyword evidence="4 6" id="KW-1133">Transmembrane helix</keyword>
<dbReference type="FunFam" id="1.20.1740.10:FF:000039">
    <property type="entry name" value="Neutral amino acid transporter (Eurofung)"/>
    <property type="match status" value="1"/>
</dbReference>
<feature type="transmembrane region" description="Helical" evidence="6">
    <location>
        <begin position="234"/>
        <end position="252"/>
    </location>
</feature>
<accession>A0A161HX80</accession>
<feature type="transmembrane region" description="Helical" evidence="6">
    <location>
        <begin position="150"/>
        <end position="171"/>
    </location>
</feature>
<dbReference type="PANTHER" id="PTHR22950:SF20">
    <property type="entry name" value="AMINO ACID TRANSPORTER (EUROFUNG)"/>
    <property type="match status" value="1"/>
</dbReference>
<feature type="transmembrane region" description="Helical" evidence="6">
    <location>
        <begin position="264"/>
        <end position="287"/>
    </location>
</feature>
<reference evidence="8 9" key="1">
    <citation type="submission" date="2016-02" db="EMBL/GenBank/DDBJ databases">
        <title>Complete genome sequence and transcriptome regulation of the pentose utilising yeast Sugiyamaella lignohabitans.</title>
        <authorList>
            <person name="Bellasio M."/>
            <person name="Peymann A."/>
            <person name="Valli M."/>
            <person name="Sipitzky M."/>
            <person name="Graf A."/>
            <person name="Sauer M."/>
            <person name="Marx H."/>
            <person name="Mattanovich D."/>
        </authorList>
    </citation>
    <scope>NUCLEOTIDE SEQUENCE [LARGE SCALE GENOMIC DNA]</scope>
    <source>
        <strain evidence="8 9">CBS 10342</strain>
    </source>
</reference>
<evidence type="ECO:0000256" key="2">
    <source>
        <dbReference type="ARBA" id="ARBA00008066"/>
    </source>
</evidence>
<evidence type="ECO:0000313" key="9">
    <source>
        <dbReference type="Proteomes" id="UP000189580"/>
    </source>
</evidence>
<dbReference type="AlphaFoldDB" id="A0A161HX80"/>
<dbReference type="Proteomes" id="UP000189580">
    <property type="component" value="Chromosome a"/>
</dbReference>
<feature type="transmembrane region" description="Helical" evidence="6">
    <location>
        <begin position="417"/>
        <end position="437"/>
    </location>
</feature>
<dbReference type="GeneID" id="30033372"/>
<proteinExistence type="inferred from homology"/>
<evidence type="ECO:0000256" key="1">
    <source>
        <dbReference type="ARBA" id="ARBA00004141"/>
    </source>
</evidence>
<feature type="transmembrane region" description="Helical" evidence="6">
    <location>
        <begin position="183"/>
        <end position="204"/>
    </location>
</feature>
<evidence type="ECO:0000259" key="7">
    <source>
        <dbReference type="Pfam" id="PF01490"/>
    </source>
</evidence>
<name>A0A161HX80_9ASCO</name>